<dbReference type="AlphaFoldDB" id="A0A158RBI4"/>
<dbReference type="InterPro" id="IPR011990">
    <property type="entry name" value="TPR-like_helical_dom_sf"/>
</dbReference>
<proteinExistence type="predicted"/>
<protein>
    <submittedName>
        <fullName evidence="3">TPR_REGION domain-containing protein</fullName>
    </submittedName>
</protein>
<reference evidence="1 2" key="2">
    <citation type="submission" date="2018-11" db="EMBL/GenBank/DDBJ databases">
        <authorList>
            <consortium name="Pathogen Informatics"/>
        </authorList>
    </citation>
    <scope>NUCLEOTIDE SEQUENCE [LARGE SCALE GENOMIC DNA]</scope>
</reference>
<organism evidence="3">
    <name type="scientific">Thelazia callipaeda</name>
    <name type="common">Oriental eyeworm</name>
    <name type="synonym">Parasitic nematode</name>
    <dbReference type="NCBI Taxonomy" id="103827"/>
    <lineage>
        <taxon>Eukaryota</taxon>
        <taxon>Metazoa</taxon>
        <taxon>Ecdysozoa</taxon>
        <taxon>Nematoda</taxon>
        <taxon>Chromadorea</taxon>
        <taxon>Rhabditida</taxon>
        <taxon>Spirurina</taxon>
        <taxon>Spiruromorpha</taxon>
        <taxon>Thelazioidea</taxon>
        <taxon>Thelaziidae</taxon>
        <taxon>Thelazia</taxon>
    </lineage>
</organism>
<dbReference type="STRING" id="103827.A0A158RBI4"/>
<keyword evidence="2" id="KW-1185">Reference proteome</keyword>
<dbReference type="WBParaSite" id="TCLT_0000477201-mRNA-1">
    <property type="protein sequence ID" value="TCLT_0000477201-mRNA-1"/>
    <property type="gene ID" value="TCLT_0000477201"/>
</dbReference>
<evidence type="ECO:0000313" key="1">
    <source>
        <dbReference type="EMBL" id="VDN01922.1"/>
    </source>
</evidence>
<dbReference type="Proteomes" id="UP000276776">
    <property type="component" value="Unassembled WGS sequence"/>
</dbReference>
<dbReference type="OrthoDB" id="5854831at2759"/>
<accession>A0A158RBI4</accession>
<dbReference type="Gene3D" id="1.25.40.10">
    <property type="entry name" value="Tetratricopeptide repeat domain"/>
    <property type="match status" value="1"/>
</dbReference>
<evidence type="ECO:0000313" key="2">
    <source>
        <dbReference type="Proteomes" id="UP000276776"/>
    </source>
</evidence>
<name>A0A158RBI4_THECL</name>
<dbReference type="EMBL" id="UYYF01004303">
    <property type="protein sequence ID" value="VDN01922.1"/>
    <property type="molecule type" value="Genomic_DNA"/>
</dbReference>
<reference evidence="3" key="1">
    <citation type="submission" date="2016-04" db="UniProtKB">
        <authorList>
            <consortium name="WormBaseParasite"/>
        </authorList>
    </citation>
    <scope>IDENTIFICATION</scope>
</reference>
<evidence type="ECO:0000313" key="3">
    <source>
        <dbReference type="WBParaSite" id="TCLT_0000477201-mRNA-1"/>
    </source>
</evidence>
<sequence>MGKKRDKKGNKKRKQINKRAILECLDGTTQTTEEVLRVDENDVQRMCEPHELYLTALSENMDSMPQAKLSLGPISYGKAGNKSSYRKEADNYSSRADHKFQIGNFKEACNDYFLAVKIMYKHGNIEDRRGRDMKLIRFYQDRGCLCMWALYRKTGDKDHLEYCLQFYNSLIQNDPGHALWYKRRALITHDDCKNFMQAYKDYASYIAMLQAYNIPVKNCELENREKSFRAATNWAWDAVMKRVKSNFFQRIKPYLNPDWINMWALCPCNDVLLEDFLSVFEELKDPTNKSFLAESGYKKALKRMALGYHSYVVDILIKAYSCGEGLYRAEAFLLLSLIYSQIHGYEVQHFLNEFEKFWVQDQYKVPTNRRKQIFMRYISLGRGISSDPFKDLDLSMFSNKEQAQFYLQTALTVCLRLQILDGTEDQVREGILLTMVRFERIKNLCERAIAVDKDSLISGLLREYAIMRIAINDKTKRCTALNLLVEYIESNKIRFQSEHKSFACWCLFYAYYNLKPHEEALNYAIELKNKLLFPGSVATFIMMTFSSLEKQSSTGNVLDKIDVVTEWLDDEPENFYIYQVITDFYYSLNCKEEVVEYGKLTIKYWPHHFFPSLKRLLANLIVIDAARIAEINLRRRDIYSVTLLESEMVEGSAEGNAKMLSSEKLINSTDSEDD</sequence>
<gene>
    <name evidence="1" type="ORF">TCLT_LOCUS4761</name>
</gene>